<dbReference type="SMART" id="SM00233">
    <property type="entry name" value="PH"/>
    <property type="match status" value="1"/>
</dbReference>
<dbReference type="GO" id="GO:0005078">
    <property type="term" value="F:MAP-kinase scaffold activity"/>
    <property type="evidence" value="ECO:0007669"/>
    <property type="project" value="TreeGrafter"/>
</dbReference>
<keyword evidence="4" id="KW-1185">Reference proteome</keyword>
<reference evidence="3" key="2">
    <citation type="submission" date="2025-09" db="UniProtKB">
        <authorList>
            <consortium name="Ensembl"/>
        </authorList>
    </citation>
    <scope>IDENTIFICATION</scope>
</reference>
<dbReference type="Pfam" id="PF17838">
    <property type="entry name" value="PH_16"/>
    <property type="match status" value="1"/>
</dbReference>
<dbReference type="InterPro" id="IPR041020">
    <property type="entry name" value="PH_16"/>
</dbReference>
<protein>
    <recommendedName>
        <fullName evidence="2">PH domain-containing protein</fullName>
    </recommendedName>
</protein>
<dbReference type="PANTHER" id="PTHR13944">
    <property type="entry name" value="AGAP007712-PA"/>
    <property type="match status" value="1"/>
</dbReference>
<proteinExistence type="predicted"/>
<evidence type="ECO:0000256" key="1">
    <source>
        <dbReference type="ARBA" id="ARBA00022658"/>
    </source>
</evidence>
<dbReference type="SUPFAM" id="SSF50729">
    <property type="entry name" value="PH domain-like"/>
    <property type="match status" value="1"/>
</dbReference>
<dbReference type="GO" id="GO:0035023">
    <property type="term" value="P:regulation of Rho protein signal transduction"/>
    <property type="evidence" value="ECO:0007669"/>
    <property type="project" value="TreeGrafter"/>
</dbReference>
<dbReference type="InterPro" id="IPR051632">
    <property type="entry name" value="Rho_GEF"/>
</dbReference>
<dbReference type="InterPro" id="IPR011993">
    <property type="entry name" value="PH-like_dom_sf"/>
</dbReference>
<dbReference type="GO" id="GO:0005085">
    <property type="term" value="F:guanyl-nucleotide exchange factor activity"/>
    <property type="evidence" value="ECO:0007669"/>
    <property type="project" value="UniProtKB-KW"/>
</dbReference>
<dbReference type="InterPro" id="IPR035899">
    <property type="entry name" value="DBL_dom_sf"/>
</dbReference>
<dbReference type="PANTHER" id="PTHR13944:SF18">
    <property type="entry name" value="A-KINASE ANCHOR PROTEIN 13"/>
    <property type="match status" value="1"/>
</dbReference>
<name>A0A8C1GBA9_CYPCA</name>
<dbReference type="SUPFAM" id="SSF48065">
    <property type="entry name" value="DBL homology domain (DH-domain)"/>
    <property type="match status" value="1"/>
</dbReference>
<evidence type="ECO:0000313" key="3">
    <source>
        <dbReference type="Ensembl" id="ENSCCRP00010005715.1"/>
    </source>
</evidence>
<evidence type="ECO:0000313" key="4">
    <source>
        <dbReference type="Proteomes" id="UP000694427"/>
    </source>
</evidence>
<dbReference type="PROSITE" id="PS50003">
    <property type="entry name" value="PH_DOMAIN"/>
    <property type="match status" value="1"/>
</dbReference>
<organism evidence="3 4">
    <name type="scientific">Cyprinus carpio</name>
    <name type="common">Common carp</name>
    <dbReference type="NCBI Taxonomy" id="7962"/>
    <lineage>
        <taxon>Eukaryota</taxon>
        <taxon>Metazoa</taxon>
        <taxon>Chordata</taxon>
        <taxon>Craniata</taxon>
        <taxon>Vertebrata</taxon>
        <taxon>Euteleostomi</taxon>
        <taxon>Actinopterygii</taxon>
        <taxon>Neopterygii</taxon>
        <taxon>Teleostei</taxon>
        <taxon>Ostariophysi</taxon>
        <taxon>Cypriniformes</taxon>
        <taxon>Cyprinidae</taxon>
        <taxon>Cyprininae</taxon>
        <taxon>Cyprinus</taxon>
    </lineage>
</organism>
<dbReference type="InterPro" id="IPR001849">
    <property type="entry name" value="PH_domain"/>
</dbReference>
<dbReference type="Gene3D" id="1.10.287.2510">
    <property type="match status" value="1"/>
</dbReference>
<dbReference type="GO" id="GO:0043123">
    <property type="term" value="P:positive regulation of canonical NF-kappaB signal transduction"/>
    <property type="evidence" value="ECO:0007669"/>
    <property type="project" value="TreeGrafter"/>
</dbReference>
<accession>A0A8C1GBA9</accession>
<dbReference type="AlphaFoldDB" id="A0A8C1GBA9"/>
<dbReference type="Ensembl" id="ENSCCRT00010006174.1">
    <property type="protein sequence ID" value="ENSCCRP00010005715.1"/>
    <property type="gene ID" value="ENSCCRG00010002318.1"/>
</dbReference>
<dbReference type="Gene3D" id="2.30.29.30">
    <property type="entry name" value="Pleckstrin-homology domain (PH domain)/Phosphotyrosine-binding domain (PTB)"/>
    <property type="match status" value="1"/>
</dbReference>
<dbReference type="GO" id="GO:0016020">
    <property type="term" value="C:membrane"/>
    <property type="evidence" value="ECO:0007669"/>
    <property type="project" value="TreeGrafter"/>
</dbReference>
<feature type="domain" description="PH" evidence="2">
    <location>
        <begin position="83"/>
        <end position="185"/>
    </location>
</feature>
<dbReference type="GO" id="GO:0015629">
    <property type="term" value="C:actin cytoskeleton"/>
    <property type="evidence" value="ECO:0007669"/>
    <property type="project" value="TreeGrafter"/>
</dbReference>
<evidence type="ECO:0000259" key="2">
    <source>
        <dbReference type="PROSITE" id="PS50003"/>
    </source>
</evidence>
<sequence length="218" mass="25157">LQYFTLSKHACLMDGPKTEKDFEDLTQALQLVKDIIASVDSKVNEHEKKKRLKEIYTRTDSKSITRMKNGQMFAREDLLRGRRLLHDGPLQLKNAAGRLKDVHALLLSDVFLFLQEKDQKYVFASLDQRATVISLQKLIVREVAHEERGLFLITAGIAIPEMVEVHASSREERNTWMQLIQDAIEKDDDEGIPSETEEDRKLLETKTKEMRGEQLSFC</sequence>
<keyword evidence="1" id="KW-0344">Guanine-nucleotide releasing factor</keyword>
<dbReference type="FunFam" id="2.30.29.30:FF:000021">
    <property type="entry name" value="Rho guanine nucleotide exchange factor 2"/>
    <property type="match status" value="1"/>
</dbReference>
<dbReference type="GO" id="GO:0071875">
    <property type="term" value="P:adrenergic receptor signaling pathway"/>
    <property type="evidence" value="ECO:0007669"/>
    <property type="project" value="TreeGrafter"/>
</dbReference>
<dbReference type="Proteomes" id="UP000694427">
    <property type="component" value="Unplaced"/>
</dbReference>
<reference evidence="3" key="1">
    <citation type="submission" date="2025-08" db="UniProtKB">
        <authorList>
            <consortium name="Ensembl"/>
        </authorList>
    </citation>
    <scope>IDENTIFICATION</scope>
</reference>